<protein>
    <recommendedName>
        <fullName evidence="2">Abasic site processing protein HMCES</fullName>
    </recommendedName>
    <alternativeName>
        <fullName evidence="9">Embryonic stem cell-specific 5-hydroxymethylcytosine-binding protein</fullName>
    </alternativeName>
    <alternativeName>
        <fullName evidence="10">Peptidase HMCES</fullName>
    </alternativeName>
    <alternativeName>
        <fullName evidence="11">SRAP domain-containing protein 1</fullName>
    </alternativeName>
</protein>
<dbReference type="Gene3D" id="3.90.1680.10">
    <property type="entry name" value="SOS response associated peptidase-like"/>
    <property type="match status" value="1"/>
</dbReference>
<keyword evidence="4" id="KW-0227">DNA damage</keyword>
<dbReference type="Proteomes" id="UP000663836">
    <property type="component" value="Unassembled WGS sequence"/>
</dbReference>
<evidence type="ECO:0000256" key="3">
    <source>
        <dbReference type="ARBA" id="ARBA00022670"/>
    </source>
</evidence>
<dbReference type="InterPro" id="IPR036590">
    <property type="entry name" value="SRAP-like"/>
</dbReference>
<dbReference type="InterPro" id="IPR003738">
    <property type="entry name" value="SRAP"/>
</dbReference>
<dbReference type="Pfam" id="PF02586">
    <property type="entry name" value="SRAP"/>
    <property type="match status" value="1"/>
</dbReference>
<evidence type="ECO:0000313" key="13">
    <source>
        <dbReference type="EMBL" id="CAF3677370.1"/>
    </source>
</evidence>
<dbReference type="AlphaFoldDB" id="A0A814U7C6"/>
<dbReference type="GO" id="GO:0003697">
    <property type="term" value="F:single-stranded DNA binding"/>
    <property type="evidence" value="ECO:0007669"/>
    <property type="project" value="InterPro"/>
</dbReference>
<keyword evidence="3" id="KW-0645">Protease</keyword>
<dbReference type="EMBL" id="CAJNOT010001248">
    <property type="protein sequence ID" value="CAF1170826.1"/>
    <property type="molecule type" value="Genomic_DNA"/>
</dbReference>
<evidence type="ECO:0000256" key="6">
    <source>
        <dbReference type="ARBA" id="ARBA00023124"/>
    </source>
</evidence>
<gene>
    <name evidence="13" type="ORF">JBS370_LOCUS7962</name>
    <name evidence="12" type="ORF">ZHD862_LOCUS21203</name>
</gene>
<organism evidence="12 14">
    <name type="scientific">Rotaria sordida</name>
    <dbReference type="NCBI Taxonomy" id="392033"/>
    <lineage>
        <taxon>Eukaryota</taxon>
        <taxon>Metazoa</taxon>
        <taxon>Spiralia</taxon>
        <taxon>Gnathifera</taxon>
        <taxon>Rotifera</taxon>
        <taxon>Eurotatoria</taxon>
        <taxon>Bdelloidea</taxon>
        <taxon>Philodinida</taxon>
        <taxon>Philodinidae</taxon>
        <taxon>Rotaria</taxon>
    </lineage>
</organism>
<comment type="similarity">
    <text evidence="1">Belongs to the SOS response-associated peptidase family.</text>
</comment>
<dbReference type="PANTHER" id="PTHR13604">
    <property type="entry name" value="DC12-RELATED"/>
    <property type="match status" value="1"/>
</dbReference>
<evidence type="ECO:0000256" key="8">
    <source>
        <dbReference type="ARBA" id="ARBA00023239"/>
    </source>
</evidence>
<dbReference type="GO" id="GO:0006508">
    <property type="term" value="P:proteolysis"/>
    <property type="evidence" value="ECO:0007669"/>
    <property type="project" value="UniProtKB-KW"/>
</dbReference>
<evidence type="ECO:0000256" key="2">
    <source>
        <dbReference type="ARBA" id="ARBA00015888"/>
    </source>
</evidence>
<dbReference type="EMBL" id="CAJOBD010000489">
    <property type="protein sequence ID" value="CAF3677370.1"/>
    <property type="molecule type" value="Genomic_DNA"/>
</dbReference>
<reference evidence="12" key="1">
    <citation type="submission" date="2021-02" db="EMBL/GenBank/DDBJ databases">
        <authorList>
            <person name="Nowell W R."/>
        </authorList>
    </citation>
    <scope>NUCLEOTIDE SEQUENCE</scope>
</reference>
<accession>A0A814U7C6</accession>
<dbReference type="GO" id="GO:0008233">
    <property type="term" value="F:peptidase activity"/>
    <property type="evidence" value="ECO:0007669"/>
    <property type="project" value="UniProtKB-KW"/>
</dbReference>
<evidence type="ECO:0000256" key="1">
    <source>
        <dbReference type="ARBA" id="ARBA00008136"/>
    </source>
</evidence>
<keyword evidence="7" id="KW-0238">DNA-binding</keyword>
<evidence type="ECO:0000256" key="10">
    <source>
        <dbReference type="ARBA" id="ARBA00030898"/>
    </source>
</evidence>
<evidence type="ECO:0000313" key="12">
    <source>
        <dbReference type="EMBL" id="CAF1170826.1"/>
    </source>
</evidence>
<comment type="caution">
    <text evidence="12">The sequence shown here is derived from an EMBL/GenBank/DDBJ whole genome shotgun (WGS) entry which is preliminary data.</text>
</comment>
<evidence type="ECO:0000256" key="9">
    <source>
        <dbReference type="ARBA" id="ARBA00030390"/>
    </source>
</evidence>
<dbReference type="GO" id="GO:0106300">
    <property type="term" value="P:protein-DNA covalent cross-linking repair"/>
    <property type="evidence" value="ECO:0007669"/>
    <property type="project" value="InterPro"/>
</dbReference>
<name>A0A814U7C6_9BILA</name>
<keyword evidence="6" id="KW-0190">Covalent protein-DNA linkage</keyword>
<evidence type="ECO:0000256" key="11">
    <source>
        <dbReference type="ARBA" id="ARBA00031130"/>
    </source>
</evidence>
<evidence type="ECO:0000256" key="4">
    <source>
        <dbReference type="ARBA" id="ARBA00022763"/>
    </source>
</evidence>
<sequence>MCGRFACGLAPDVVRHLSTYMHSQTHELTVPPFIDLMSSTKSFRPSWNLAPTNTCLCLISAKHLDETDDSSTRVLCTMRWSLIPSYYKGNLNEFKVVLNNCRSETIDQKPTFKRPLRNGQRCIVLAEGFFEWKKNVSKTPFFIYQTEPFLNEKHYPNINIEKISQQSEKDKLPLLAMAGLFEINQHCESEPLYTCTICTVDASETMRKVHVRMPAILSSQHEIDEWLDFGRYKTEQVLPLLVPNNDIKMYRVTPNVGSTKFNDINNIQPIDVDKENKTISSNKNTLDSFVIKKAPSKYFQDHMFKDESNKILSHKRNQDTIDDYIYKEIKPSVKRFKK</sequence>
<proteinExistence type="inferred from homology"/>
<evidence type="ECO:0000256" key="5">
    <source>
        <dbReference type="ARBA" id="ARBA00022801"/>
    </source>
</evidence>
<evidence type="ECO:0000313" key="14">
    <source>
        <dbReference type="Proteomes" id="UP000663864"/>
    </source>
</evidence>
<keyword evidence="8" id="KW-0456">Lyase</keyword>
<dbReference type="Proteomes" id="UP000663864">
    <property type="component" value="Unassembled WGS sequence"/>
</dbReference>
<dbReference type="SUPFAM" id="SSF143081">
    <property type="entry name" value="BB1717-like"/>
    <property type="match status" value="1"/>
</dbReference>
<keyword evidence="5" id="KW-0378">Hydrolase</keyword>
<evidence type="ECO:0000256" key="7">
    <source>
        <dbReference type="ARBA" id="ARBA00023125"/>
    </source>
</evidence>
<dbReference type="GO" id="GO:0016829">
    <property type="term" value="F:lyase activity"/>
    <property type="evidence" value="ECO:0007669"/>
    <property type="project" value="UniProtKB-KW"/>
</dbReference>
<dbReference type="PANTHER" id="PTHR13604:SF0">
    <property type="entry name" value="ABASIC SITE PROCESSING PROTEIN HMCES"/>
    <property type="match status" value="1"/>
</dbReference>